<comment type="caution">
    <text evidence="2">The sequence shown here is derived from an EMBL/GenBank/DDBJ whole genome shotgun (WGS) entry which is preliminary data.</text>
</comment>
<reference evidence="2 3" key="2">
    <citation type="journal article" date="2014" name="J. Gen. Appl. Microbiol.">
        <title>The early diverging ascomycetous budding yeast Saitoella complicata has three histone deacetylases belonging to the Clr6, Hos2, and Rpd3 lineages.</title>
        <authorList>
            <person name="Nishida H."/>
            <person name="Matsumoto T."/>
            <person name="Kondo S."/>
            <person name="Hamamoto M."/>
            <person name="Yoshikawa H."/>
        </authorList>
    </citation>
    <scope>NUCLEOTIDE SEQUENCE [LARGE SCALE GENOMIC DNA]</scope>
    <source>
        <strain evidence="2 3">NRRL Y-17804</strain>
    </source>
</reference>
<proteinExistence type="predicted"/>
<reference evidence="2 3" key="1">
    <citation type="journal article" date="2011" name="J. Gen. Appl. Microbiol.">
        <title>Draft genome sequencing of the enigmatic yeast Saitoella complicata.</title>
        <authorList>
            <person name="Nishida H."/>
            <person name="Hamamoto M."/>
            <person name="Sugiyama J."/>
        </authorList>
    </citation>
    <scope>NUCLEOTIDE SEQUENCE [LARGE SCALE GENOMIC DNA]</scope>
    <source>
        <strain evidence="2 3">NRRL Y-17804</strain>
    </source>
</reference>
<accession>A0A0E9NIF0</accession>
<gene>
    <name evidence="2" type="ORF">G7K_3796-t1</name>
</gene>
<name>A0A0E9NIF0_SAICN</name>
<dbReference type="Proteomes" id="UP000033140">
    <property type="component" value="Unassembled WGS sequence"/>
</dbReference>
<dbReference type="EMBL" id="BACD03000024">
    <property type="protein sequence ID" value="GAO49647.1"/>
    <property type="molecule type" value="Genomic_DNA"/>
</dbReference>
<dbReference type="AlphaFoldDB" id="A0A0E9NIF0"/>
<evidence type="ECO:0000313" key="2">
    <source>
        <dbReference type="EMBL" id="GAO49647.1"/>
    </source>
</evidence>
<organism evidence="2 3">
    <name type="scientific">Saitoella complicata (strain BCRC 22490 / CBS 7301 / JCM 7358 / NBRC 10748 / NRRL Y-17804)</name>
    <dbReference type="NCBI Taxonomy" id="698492"/>
    <lineage>
        <taxon>Eukaryota</taxon>
        <taxon>Fungi</taxon>
        <taxon>Dikarya</taxon>
        <taxon>Ascomycota</taxon>
        <taxon>Taphrinomycotina</taxon>
        <taxon>Taphrinomycotina incertae sedis</taxon>
        <taxon>Saitoella</taxon>
    </lineage>
</organism>
<protein>
    <submittedName>
        <fullName evidence="2">Uncharacterized protein</fullName>
    </submittedName>
</protein>
<reference evidence="2 3" key="3">
    <citation type="journal article" date="2015" name="Genome Announc.">
        <title>Draft Genome Sequence of the Archiascomycetous Yeast Saitoella complicata.</title>
        <authorList>
            <person name="Yamauchi K."/>
            <person name="Kondo S."/>
            <person name="Hamamoto M."/>
            <person name="Takahashi Y."/>
            <person name="Ogura Y."/>
            <person name="Hayashi T."/>
            <person name="Nishida H."/>
        </authorList>
    </citation>
    <scope>NUCLEOTIDE SEQUENCE [LARGE SCALE GENOMIC DNA]</scope>
    <source>
        <strain evidence="2 3">NRRL Y-17804</strain>
    </source>
</reference>
<evidence type="ECO:0000256" key="1">
    <source>
        <dbReference type="SAM" id="MobiDB-lite"/>
    </source>
</evidence>
<feature type="region of interest" description="Disordered" evidence="1">
    <location>
        <begin position="1"/>
        <end position="48"/>
    </location>
</feature>
<feature type="compositionally biased region" description="Basic residues" evidence="1">
    <location>
        <begin position="1"/>
        <end position="17"/>
    </location>
</feature>
<keyword evidence="3" id="KW-1185">Reference proteome</keyword>
<sequence>MPPRKLKGAAKASHQRRASAGTPKPPSRLLEDAASPPPTSTVRREKRPKRVIELEDEDAPVDTISRFGDFQVFILVTREKNHEYPQAPWTDLRHDQMVVEGVNKYSLKPNINWKVCRRRSHDASWCRLRTEGDWEAFIDAVHAARNTPKVEWSAFILIDTHYDPTRVASQLEFDQQTAVYASQTQLKARKPLIPQPRHSATNSALQGILNELANDPQRYNRILAVQTLQAKHP</sequence>
<evidence type="ECO:0000313" key="3">
    <source>
        <dbReference type="Proteomes" id="UP000033140"/>
    </source>
</evidence>